<protein>
    <recommendedName>
        <fullName evidence="8">Energy-coupling factor transporter transmembrane protein EcfT</fullName>
    </recommendedName>
</protein>
<name>A0A2R7Y3M4_9ARCH</name>
<keyword evidence="4 5" id="KW-0472">Membrane</keyword>
<comment type="subcellular location">
    <subcellularLocation>
        <location evidence="1">Membrane</location>
        <topology evidence="1">Multi-pass membrane protein</topology>
    </subcellularLocation>
</comment>
<dbReference type="CDD" id="cd16914">
    <property type="entry name" value="EcfT"/>
    <property type="match status" value="1"/>
</dbReference>
<feature type="transmembrane region" description="Helical" evidence="5">
    <location>
        <begin position="142"/>
        <end position="160"/>
    </location>
</feature>
<dbReference type="EMBL" id="NDWU01000009">
    <property type="protein sequence ID" value="PUA32063.1"/>
    <property type="molecule type" value="Genomic_DNA"/>
</dbReference>
<keyword evidence="2 5" id="KW-0812">Transmembrane</keyword>
<organism evidence="6 7">
    <name type="scientific">Candidatus Terraquivivens tikiterensis</name>
    <dbReference type="NCBI Taxonomy" id="1980982"/>
    <lineage>
        <taxon>Archaea</taxon>
        <taxon>Nitrososphaerota</taxon>
        <taxon>Candidatus Wolframiiraptoraceae</taxon>
        <taxon>Candidatus Terraquivivens</taxon>
    </lineage>
</organism>
<dbReference type="PANTHER" id="PTHR33514">
    <property type="entry name" value="PROTEIN ABCI12, CHLOROPLASTIC"/>
    <property type="match status" value="1"/>
</dbReference>
<evidence type="ECO:0000256" key="1">
    <source>
        <dbReference type="ARBA" id="ARBA00004141"/>
    </source>
</evidence>
<evidence type="ECO:0000313" key="6">
    <source>
        <dbReference type="EMBL" id="PUA32063.1"/>
    </source>
</evidence>
<feature type="transmembrane region" description="Helical" evidence="5">
    <location>
        <begin position="232"/>
        <end position="252"/>
    </location>
</feature>
<evidence type="ECO:0000313" key="7">
    <source>
        <dbReference type="Proteomes" id="UP000244066"/>
    </source>
</evidence>
<sequence>MLSILEGLRFYAGETAVHRLDPRVKFLLSVLMLVIVVMYTEVWVLMALMSVQAAMAYAAKVLGRWLKTMKGSLPLAALVFLLNAAFFLSTGAYGSVQEMLYHSAALAYRLVLFLSSFSIFFLTTTPEEIGLTLTSWRVPYTYTFAFISAIRFTPIIAQELKDIMDAQRSRGVELDRGGPIERARRLVPILVPLLANALRRAYELAEAMEVKCFGATKRRTSLRELRMGPKDYATLLVSLALFFLAVYCRVFLL</sequence>
<evidence type="ECO:0008006" key="8">
    <source>
        <dbReference type="Google" id="ProtNLM"/>
    </source>
</evidence>
<feature type="transmembrane region" description="Helical" evidence="5">
    <location>
        <begin position="75"/>
        <end position="94"/>
    </location>
</feature>
<reference evidence="6 7" key="1">
    <citation type="submission" date="2017-04" db="EMBL/GenBank/DDBJ databases">
        <title>Draft Aigarchaeota genome from a New Zealand hot spring.</title>
        <authorList>
            <person name="Reysenbach A.-L."/>
            <person name="Donaho J.A."/>
            <person name="Gerhart J."/>
            <person name="Kelley J.F."/>
            <person name="Kouba K."/>
            <person name="Podar M."/>
            <person name="Stott M."/>
        </authorList>
    </citation>
    <scope>NUCLEOTIDE SEQUENCE [LARGE SCALE GENOMIC DNA]</scope>
    <source>
        <strain evidence="6">NZ13_MG1</strain>
    </source>
</reference>
<proteinExistence type="predicted"/>
<dbReference type="InterPro" id="IPR003339">
    <property type="entry name" value="ABC/ECF_trnsptr_transmembrane"/>
</dbReference>
<dbReference type="PANTHER" id="PTHR33514:SF13">
    <property type="entry name" value="PROTEIN ABCI12, CHLOROPLASTIC"/>
    <property type="match status" value="1"/>
</dbReference>
<evidence type="ECO:0000256" key="5">
    <source>
        <dbReference type="SAM" id="Phobius"/>
    </source>
</evidence>
<evidence type="ECO:0000256" key="3">
    <source>
        <dbReference type="ARBA" id="ARBA00022989"/>
    </source>
</evidence>
<keyword evidence="3 5" id="KW-1133">Transmembrane helix</keyword>
<evidence type="ECO:0000256" key="2">
    <source>
        <dbReference type="ARBA" id="ARBA00022692"/>
    </source>
</evidence>
<dbReference type="GO" id="GO:0005886">
    <property type="term" value="C:plasma membrane"/>
    <property type="evidence" value="ECO:0007669"/>
    <property type="project" value="UniProtKB-ARBA"/>
</dbReference>
<evidence type="ECO:0000256" key="4">
    <source>
        <dbReference type="ARBA" id="ARBA00023136"/>
    </source>
</evidence>
<accession>A0A2R7Y3M4</accession>
<dbReference type="Pfam" id="PF02361">
    <property type="entry name" value="CbiQ"/>
    <property type="match status" value="1"/>
</dbReference>
<comment type="caution">
    <text evidence="6">The sequence shown here is derived from an EMBL/GenBank/DDBJ whole genome shotgun (WGS) entry which is preliminary data.</text>
</comment>
<feature type="transmembrane region" description="Helical" evidence="5">
    <location>
        <begin position="106"/>
        <end position="122"/>
    </location>
</feature>
<dbReference type="AlphaFoldDB" id="A0A2R7Y3M4"/>
<feature type="transmembrane region" description="Helical" evidence="5">
    <location>
        <begin position="26"/>
        <end position="55"/>
    </location>
</feature>
<gene>
    <name evidence="6" type="ORF">B9J98_04205</name>
</gene>
<dbReference type="Proteomes" id="UP000244066">
    <property type="component" value="Unassembled WGS sequence"/>
</dbReference>